<organism evidence="2">
    <name type="scientific">bioreactor metagenome</name>
    <dbReference type="NCBI Taxonomy" id="1076179"/>
    <lineage>
        <taxon>unclassified sequences</taxon>
        <taxon>metagenomes</taxon>
        <taxon>ecological metagenomes</taxon>
    </lineage>
</organism>
<dbReference type="HAMAP" id="MF_00707">
    <property type="entry name" value="UPF0735"/>
    <property type="match status" value="1"/>
</dbReference>
<dbReference type="InterPro" id="IPR002912">
    <property type="entry name" value="ACT_dom"/>
</dbReference>
<evidence type="ECO:0000259" key="1">
    <source>
        <dbReference type="PROSITE" id="PS51671"/>
    </source>
</evidence>
<dbReference type="Gene3D" id="3.30.70.260">
    <property type="match status" value="1"/>
</dbReference>
<comment type="caution">
    <text evidence="2">The sequence shown here is derived from an EMBL/GenBank/DDBJ whole genome shotgun (WGS) entry which is preliminary data.</text>
</comment>
<proteinExistence type="inferred from homology"/>
<dbReference type="SUPFAM" id="SSF55021">
    <property type="entry name" value="ACT-like"/>
    <property type="match status" value="1"/>
</dbReference>
<evidence type="ECO:0000313" key="2">
    <source>
        <dbReference type="EMBL" id="MPM17694.1"/>
    </source>
</evidence>
<dbReference type="NCBIfam" id="NF003361">
    <property type="entry name" value="PRK04435.1"/>
    <property type="match status" value="1"/>
</dbReference>
<dbReference type="InterPro" id="IPR008310">
    <property type="entry name" value="UPF0735_ACT_dom-cont"/>
</dbReference>
<protein>
    <recommendedName>
        <fullName evidence="1">ACT domain-containing protein</fullName>
    </recommendedName>
</protein>
<dbReference type="PIRSF" id="PIRSF025624">
    <property type="entry name" value="ACT_PheB"/>
    <property type="match status" value="1"/>
</dbReference>
<gene>
    <name evidence="2" type="ORF">SDC9_64091</name>
</gene>
<feature type="domain" description="ACT" evidence="1">
    <location>
        <begin position="69"/>
        <end position="144"/>
    </location>
</feature>
<name>A0A644XUA4_9ZZZZ</name>
<dbReference type="EMBL" id="VSSQ01002845">
    <property type="protein sequence ID" value="MPM17694.1"/>
    <property type="molecule type" value="Genomic_DNA"/>
</dbReference>
<sequence length="145" mass="15691">MPGDFYLIDGAALPEVFHKVLRVKALLASGEAKTVSEAVEQTGLSRSAFYKYKDMIYTFRDKSKDRVVSLMFTLRDEPGVVSGILAAVAKQGCNILTLHQGLPSGNVAIFTLSIETQHSTASNDELVSEVTSLRGVVDVRVLGSE</sequence>
<dbReference type="AlphaFoldDB" id="A0A644XUA4"/>
<reference evidence="2" key="1">
    <citation type="submission" date="2019-08" db="EMBL/GenBank/DDBJ databases">
        <authorList>
            <person name="Kucharzyk K."/>
            <person name="Murdoch R.W."/>
            <person name="Higgins S."/>
            <person name="Loffler F."/>
        </authorList>
    </citation>
    <scope>NUCLEOTIDE SEQUENCE</scope>
</reference>
<dbReference type="InterPro" id="IPR045865">
    <property type="entry name" value="ACT-like_dom_sf"/>
</dbReference>
<dbReference type="PROSITE" id="PS51671">
    <property type="entry name" value="ACT"/>
    <property type="match status" value="1"/>
</dbReference>
<accession>A0A644XUA4</accession>